<dbReference type="SUPFAM" id="SSF53448">
    <property type="entry name" value="Nucleotide-diphospho-sugar transferases"/>
    <property type="match status" value="1"/>
</dbReference>
<protein>
    <recommendedName>
        <fullName evidence="1">PseI/NeuA/B-like domain-containing protein</fullName>
    </recommendedName>
</protein>
<dbReference type="SUPFAM" id="SSF51569">
    <property type="entry name" value="Aldolase"/>
    <property type="match status" value="1"/>
</dbReference>
<dbReference type="InterPro" id="IPR003329">
    <property type="entry name" value="Cytidylyl_trans"/>
</dbReference>
<evidence type="ECO:0000313" key="3">
    <source>
        <dbReference type="Proteomes" id="UP000095743"/>
    </source>
</evidence>
<dbReference type="PANTHER" id="PTHR42866">
    <property type="entry name" value="3-DEOXY-MANNO-OCTULOSONATE CYTIDYLYLTRANSFERASE"/>
    <property type="match status" value="1"/>
</dbReference>
<dbReference type="GO" id="GO:0016051">
    <property type="term" value="P:carbohydrate biosynthetic process"/>
    <property type="evidence" value="ECO:0007669"/>
    <property type="project" value="InterPro"/>
</dbReference>
<dbReference type="CDD" id="cd02518">
    <property type="entry name" value="GT2_SpsF"/>
    <property type="match status" value="1"/>
</dbReference>
<dbReference type="InterPro" id="IPR013785">
    <property type="entry name" value="Aldolase_TIM"/>
</dbReference>
<dbReference type="Pfam" id="PF02348">
    <property type="entry name" value="CTP_transf_3"/>
    <property type="match status" value="1"/>
</dbReference>
<name>A0A1D8GEJ8_9FIRM</name>
<dbReference type="Pfam" id="PF03102">
    <property type="entry name" value="NeuB"/>
    <property type="match status" value="1"/>
</dbReference>
<keyword evidence="3" id="KW-1185">Reference proteome</keyword>
<evidence type="ECO:0000313" key="2">
    <source>
        <dbReference type="EMBL" id="AOT69333.1"/>
    </source>
</evidence>
<feature type="domain" description="PseI/NeuA/B-like" evidence="1">
    <location>
        <begin position="50"/>
        <end position="250"/>
    </location>
</feature>
<dbReference type="EMBL" id="CP017269">
    <property type="protein sequence ID" value="AOT69333.1"/>
    <property type="molecule type" value="Genomic_DNA"/>
</dbReference>
<dbReference type="Gene3D" id="3.90.550.10">
    <property type="entry name" value="Spore Coat Polysaccharide Biosynthesis Protein SpsA, Chain A"/>
    <property type="match status" value="1"/>
</dbReference>
<dbReference type="AlphaFoldDB" id="A0A1D8GEJ8"/>
<organism evidence="2 3">
    <name type="scientific">Geosporobacter ferrireducens</name>
    <dbReference type="NCBI Taxonomy" id="1424294"/>
    <lineage>
        <taxon>Bacteria</taxon>
        <taxon>Bacillati</taxon>
        <taxon>Bacillota</taxon>
        <taxon>Clostridia</taxon>
        <taxon>Peptostreptococcales</taxon>
        <taxon>Thermotaleaceae</taxon>
        <taxon>Geosporobacter</taxon>
    </lineage>
</organism>
<accession>A0A1D8GEJ8</accession>
<reference evidence="2 3" key="1">
    <citation type="submission" date="2016-09" db="EMBL/GenBank/DDBJ databases">
        <title>Genomic analysis reveals versatility of anaerobic energy metabolism of Geosporobacter ferrireducens IRF9 of phylum Firmicutes.</title>
        <authorList>
            <person name="Kim S.-J."/>
        </authorList>
    </citation>
    <scope>NUCLEOTIDE SEQUENCE [LARGE SCALE GENOMIC DNA]</scope>
    <source>
        <strain evidence="2 3">IRF9</strain>
    </source>
</reference>
<evidence type="ECO:0000259" key="1">
    <source>
        <dbReference type="Pfam" id="PF03102"/>
    </source>
</evidence>
<sequence length="589" mass="67459">MVYNIIEVANTHGGNLDYLRDLIKEFEVFKNGFGIKFQPFRYDEIAASDYAWYEVYQSLYIQEEDWAELIHYASLTKDVWIDVFDRYSICILRQHIDLIKGVKLQASVLMNQSLLKALSDLDMCGKKLIINVSGFEITEIGEMLSHMDAVINPQEILLEVGFQSYPTELMDAGISKIKEIKSHFLNRIVFADHVDGSSEDALWLPVMAAMMGADVIEKHVMHSQLETKYDGFSSVKIEGYKRYIAQLNQYIALSAQPFINDREREYLQNSIQLPILTGSKEKGTLIASEDISYKRTGQRGLNTKELKALISSFHILAVDKKSGNTLQPQDFKKATIATIIACRLKSTRLPKKALLPIGKQSSIELCLKNALRFQNVNHTILATSDLEEDAALEGFTYREDVIFHRGDPEDVIQRYLDIARKLKIDVIIRVTGDCPYLSNEICQFLLKSHFERGADYTCGIGAAVGTSLEIINTAALEKVKAYFPRADYSEYMTWYFQNNPEYFSINKVNLPEKWCRDYRLTLDYPEDLEVFNAIENYFSEKNMEYTLEALFDFLDQNPEVPKMNGHLTLKYRSDAALIALLDEMTKIKG</sequence>
<dbReference type="PANTHER" id="PTHR42866:SF1">
    <property type="entry name" value="SPORE COAT POLYSACCHARIDE BIOSYNTHESIS PROTEIN SPSF"/>
    <property type="match status" value="1"/>
</dbReference>
<dbReference type="STRING" id="1424294.Gferi_06955"/>
<dbReference type="Gene3D" id="3.20.20.70">
    <property type="entry name" value="Aldolase class I"/>
    <property type="match status" value="1"/>
</dbReference>
<gene>
    <name evidence="2" type="ORF">Gferi_06955</name>
</gene>
<dbReference type="KEGG" id="gfe:Gferi_06955"/>
<proteinExistence type="predicted"/>
<dbReference type="InterPro" id="IPR013132">
    <property type="entry name" value="PseI/NeuA/B-like_N"/>
</dbReference>
<dbReference type="Proteomes" id="UP000095743">
    <property type="component" value="Chromosome"/>
</dbReference>
<dbReference type="GO" id="GO:0005829">
    <property type="term" value="C:cytosol"/>
    <property type="evidence" value="ECO:0007669"/>
    <property type="project" value="TreeGrafter"/>
</dbReference>
<dbReference type="OrthoDB" id="9815559at2"/>
<dbReference type="RefSeq" id="WP_069974899.1">
    <property type="nucleotide sequence ID" value="NZ_CP017269.1"/>
</dbReference>
<dbReference type="InterPro" id="IPR029044">
    <property type="entry name" value="Nucleotide-diphossugar_trans"/>
</dbReference>